<evidence type="ECO:0000259" key="6">
    <source>
        <dbReference type="Pfam" id="PF04542"/>
    </source>
</evidence>
<dbReference type="InterPro" id="IPR007627">
    <property type="entry name" value="RNA_pol_sigma70_r2"/>
</dbReference>
<keyword evidence="5" id="KW-0804">Transcription</keyword>
<evidence type="ECO:0000256" key="2">
    <source>
        <dbReference type="ARBA" id="ARBA00023015"/>
    </source>
</evidence>
<dbReference type="Pfam" id="PF04542">
    <property type="entry name" value="Sigma70_r2"/>
    <property type="match status" value="1"/>
</dbReference>
<dbReference type="InterPro" id="IPR036388">
    <property type="entry name" value="WH-like_DNA-bd_sf"/>
</dbReference>
<name>A0A644ZYY8_9ZZZZ</name>
<dbReference type="GO" id="GO:0016987">
    <property type="term" value="F:sigma factor activity"/>
    <property type="evidence" value="ECO:0007669"/>
    <property type="project" value="UniProtKB-KW"/>
</dbReference>
<dbReference type="PANTHER" id="PTHR43133:SF57">
    <property type="entry name" value="RNA POLYMERASE SIGMA-70 FACTOR"/>
    <property type="match status" value="1"/>
</dbReference>
<dbReference type="InterPro" id="IPR039425">
    <property type="entry name" value="RNA_pol_sigma-70-like"/>
</dbReference>
<comment type="caution">
    <text evidence="8">The sequence shown here is derived from an EMBL/GenBank/DDBJ whole genome shotgun (WGS) entry which is preliminary data.</text>
</comment>
<dbReference type="InterPro" id="IPR013325">
    <property type="entry name" value="RNA_pol_sigma_r2"/>
</dbReference>
<dbReference type="InterPro" id="IPR014284">
    <property type="entry name" value="RNA_pol_sigma-70_dom"/>
</dbReference>
<evidence type="ECO:0000256" key="4">
    <source>
        <dbReference type="ARBA" id="ARBA00023125"/>
    </source>
</evidence>
<dbReference type="GO" id="GO:0003677">
    <property type="term" value="F:DNA binding"/>
    <property type="evidence" value="ECO:0007669"/>
    <property type="project" value="UniProtKB-KW"/>
</dbReference>
<evidence type="ECO:0000313" key="8">
    <source>
        <dbReference type="EMBL" id="MPM42764.1"/>
    </source>
</evidence>
<dbReference type="InterPro" id="IPR013249">
    <property type="entry name" value="RNA_pol_sigma70_r4_t2"/>
</dbReference>
<dbReference type="InterPro" id="IPR000838">
    <property type="entry name" value="RNA_pol_sigma70_ECF_CS"/>
</dbReference>
<feature type="domain" description="RNA polymerase sigma factor 70 region 4 type 2" evidence="7">
    <location>
        <begin position="122"/>
        <end position="174"/>
    </location>
</feature>
<dbReference type="AlphaFoldDB" id="A0A644ZYY8"/>
<dbReference type="SUPFAM" id="SSF88946">
    <property type="entry name" value="Sigma2 domain of RNA polymerase sigma factors"/>
    <property type="match status" value="1"/>
</dbReference>
<evidence type="ECO:0000259" key="7">
    <source>
        <dbReference type="Pfam" id="PF08281"/>
    </source>
</evidence>
<dbReference type="PANTHER" id="PTHR43133">
    <property type="entry name" value="RNA POLYMERASE ECF-TYPE SIGMA FACTO"/>
    <property type="match status" value="1"/>
</dbReference>
<sequence length="192" mass="21684">MENEQALILDAKNGDREALNILIETYWQPVYRLVCYKVGNSEDAQELTQDTFLRAFRSLERYQDTGAAFKTYLGRIALNLVTDFWRKKGRAPQIVDIAEYQEPLSDSADRPGEAAISAEQQQEISRLISSLPSDQRQAVELRIIAGLSVREAANIMGKTEPALKMLQQRALKNLRKLCIERGIIEGGAENEI</sequence>
<reference evidence="8" key="1">
    <citation type="submission" date="2019-08" db="EMBL/GenBank/DDBJ databases">
        <authorList>
            <person name="Kucharzyk K."/>
            <person name="Murdoch R.W."/>
            <person name="Higgins S."/>
            <person name="Loffler F."/>
        </authorList>
    </citation>
    <scope>NUCLEOTIDE SEQUENCE</scope>
</reference>
<dbReference type="Gene3D" id="1.10.1740.10">
    <property type="match status" value="1"/>
</dbReference>
<accession>A0A644ZYY8</accession>
<evidence type="ECO:0000256" key="5">
    <source>
        <dbReference type="ARBA" id="ARBA00023163"/>
    </source>
</evidence>
<keyword evidence="4" id="KW-0238">DNA-binding</keyword>
<dbReference type="InterPro" id="IPR013324">
    <property type="entry name" value="RNA_pol_sigma_r3/r4-like"/>
</dbReference>
<dbReference type="NCBIfam" id="TIGR02937">
    <property type="entry name" value="sigma70-ECF"/>
    <property type="match status" value="1"/>
</dbReference>
<keyword evidence="3" id="KW-0731">Sigma factor</keyword>
<evidence type="ECO:0000256" key="1">
    <source>
        <dbReference type="ARBA" id="ARBA00010641"/>
    </source>
</evidence>
<dbReference type="Gene3D" id="1.10.10.10">
    <property type="entry name" value="Winged helix-like DNA-binding domain superfamily/Winged helix DNA-binding domain"/>
    <property type="match status" value="1"/>
</dbReference>
<dbReference type="EMBL" id="VSSQ01009851">
    <property type="protein sequence ID" value="MPM42764.1"/>
    <property type="molecule type" value="Genomic_DNA"/>
</dbReference>
<protein>
    <submittedName>
        <fullName evidence="8">ECF RNA polymerase sigma factor SigD</fullName>
    </submittedName>
</protein>
<organism evidence="8">
    <name type="scientific">bioreactor metagenome</name>
    <dbReference type="NCBI Taxonomy" id="1076179"/>
    <lineage>
        <taxon>unclassified sequences</taxon>
        <taxon>metagenomes</taxon>
        <taxon>ecological metagenomes</taxon>
    </lineage>
</organism>
<feature type="domain" description="RNA polymerase sigma-70 region 2" evidence="6">
    <location>
        <begin position="22"/>
        <end position="90"/>
    </location>
</feature>
<dbReference type="Pfam" id="PF08281">
    <property type="entry name" value="Sigma70_r4_2"/>
    <property type="match status" value="1"/>
</dbReference>
<keyword evidence="2" id="KW-0805">Transcription regulation</keyword>
<evidence type="ECO:0000256" key="3">
    <source>
        <dbReference type="ARBA" id="ARBA00023082"/>
    </source>
</evidence>
<gene>
    <name evidence="8" type="primary">sigD_10</name>
    <name evidence="8" type="ORF">SDC9_89435</name>
</gene>
<proteinExistence type="inferred from homology"/>
<dbReference type="PROSITE" id="PS01063">
    <property type="entry name" value="SIGMA70_ECF"/>
    <property type="match status" value="1"/>
</dbReference>
<dbReference type="SUPFAM" id="SSF88659">
    <property type="entry name" value="Sigma3 and sigma4 domains of RNA polymerase sigma factors"/>
    <property type="match status" value="1"/>
</dbReference>
<dbReference type="GO" id="GO:0006352">
    <property type="term" value="P:DNA-templated transcription initiation"/>
    <property type="evidence" value="ECO:0007669"/>
    <property type="project" value="InterPro"/>
</dbReference>
<comment type="similarity">
    <text evidence="1">Belongs to the sigma-70 factor family. ECF subfamily.</text>
</comment>